<name>A0A5B2V7P8_9HYPH</name>
<proteinExistence type="predicted"/>
<evidence type="ECO:0000256" key="2">
    <source>
        <dbReference type="SAM" id="Phobius"/>
    </source>
</evidence>
<sequence length="93" mass="10880">MFGRKARQEIRLRNEQERQQAAAAERAREWRDRFDDAKDEHEVVRICLEYRAEIEAEAHNRLSAAGIGGGTTILLSWIAVVLLLLVTYQWWVE</sequence>
<reference evidence="3 4" key="2">
    <citation type="submission" date="2019-09" db="EMBL/GenBank/DDBJ databases">
        <authorList>
            <person name="Jin C."/>
        </authorList>
    </citation>
    <scope>NUCLEOTIDE SEQUENCE [LARGE SCALE GENOMIC DNA]</scope>
    <source>
        <strain evidence="3 4">BN140002</strain>
    </source>
</reference>
<dbReference type="EMBL" id="VUOA01000034">
    <property type="protein sequence ID" value="KAA2235563.1"/>
    <property type="molecule type" value="Genomic_DNA"/>
</dbReference>
<organism evidence="3 4">
    <name type="scientific">Salinarimonas soli</name>
    <dbReference type="NCBI Taxonomy" id="1638099"/>
    <lineage>
        <taxon>Bacteria</taxon>
        <taxon>Pseudomonadati</taxon>
        <taxon>Pseudomonadota</taxon>
        <taxon>Alphaproteobacteria</taxon>
        <taxon>Hyphomicrobiales</taxon>
        <taxon>Salinarimonadaceae</taxon>
        <taxon>Salinarimonas</taxon>
    </lineage>
</organism>
<keyword evidence="2" id="KW-1133">Transmembrane helix</keyword>
<evidence type="ECO:0000313" key="4">
    <source>
        <dbReference type="Proteomes" id="UP000323142"/>
    </source>
</evidence>
<dbReference type="Proteomes" id="UP000323142">
    <property type="component" value="Unassembled WGS sequence"/>
</dbReference>
<protein>
    <submittedName>
        <fullName evidence="3">Uncharacterized protein</fullName>
    </submittedName>
</protein>
<dbReference type="AlphaFoldDB" id="A0A5B2V7P8"/>
<feature type="transmembrane region" description="Helical" evidence="2">
    <location>
        <begin position="71"/>
        <end position="91"/>
    </location>
</feature>
<accession>A0A5B2V7P8</accession>
<keyword evidence="2" id="KW-0472">Membrane</keyword>
<keyword evidence="4" id="KW-1185">Reference proteome</keyword>
<keyword evidence="1" id="KW-0175">Coiled coil</keyword>
<gene>
    <name evidence="3" type="ORF">F0L46_18845</name>
</gene>
<dbReference type="RefSeq" id="WP_149820415.1">
    <property type="nucleotide sequence ID" value="NZ_VUOA01000034.1"/>
</dbReference>
<keyword evidence="2" id="KW-0812">Transmembrane</keyword>
<evidence type="ECO:0000256" key="1">
    <source>
        <dbReference type="SAM" id="Coils"/>
    </source>
</evidence>
<comment type="caution">
    <text evidence="3">The sequence shown here is derived from an EMBL/GenBank/DDBJ whole genome shotgun (WGS) entry which is preliminary data.</text>
</comment>
<reference evidence="3 4" key="1">
    <citation type="submission" date="2019-09" db="EMBL/GenBank/DDBJ databases">
        <title>Salinarimonas rosea gen. nov., sp. nov., a new member of the a-2 subgroup of the Proteobacteria.</title>
        <authorList>
            <person name="Liu J."/>
        </authorList>
    </citation>
    <scope>NUCLEOTIDE SEQUENCE [LARGE SCALE GENOMIC DNA]</scope>
    <source>
        <strain evidence="3 4">BN140002</strain>
    </source>
</reference>
<feature type="coiled-coil region" evidence="1">
    <location>
        <begin position="5"/>
        <end position="33"/>
    </location>
</feature>
<evidence type="ECO:0000313" key="3">
    <source>
        <dbReference type="EMBL" id="KAA2235563.1"/>
    </source>
</evidence>